<dbReference type="SUPFAM" id="SSF100920">
    <property type="entry name" value="Heat shock protein 70kD (HSP70), peptide-binding domain"/>
    <property type="match status" value="1"/>
</dbReference>
<dbReference type="GO" id="GO:0140662">
    <property type="term" value="F:ATP-dependent protein folding chaperone"/>
    <property type="evidence" value="ECO:0007669"/>
    <property type="project" value="InterPro"/>
</dbReference>
<dbReference type="AlphaFoldDB" id="A0A8J5XNV9"/>
<dbReference type="PROSITE" id="PS00329">
    <property type="entry name" value="HSP70_2"/>
    <property type="match status" value="1"/>
</dbReference>
<evidence type="ECO:0000256" key="4">
    <source>
        <dbReference type="ARBA" id="ARBA00022840"/>
    </source>
</evidence>
<dbReference type="InterPro" id="IPR018181">
    <property type="entry name" value="Heat_shock_70_CS"/>
</dbReference>
<dbReference type="InterPro" id="IPR029048">
    <property type="entry name" value="HSP70_C_sf"/>
</dbReference>
<dbReference type="PRINTS" id="PR00301">
    <property type="entry name" value="HEATSHOCK70"/>
</dbReference>
<evidence type="ECO:0000256" key="6">
    <source>
        <dbReference type="SAM" id="MobiDB-lite"/>
    </source>
</evidence>
<feature type="compositionally biased region" description="Acidic residues" evidence="6">
    <location>
        <begin position="641"/>
        <end position="658"/>
    </location>
</feature>
<comment type="caution">
    <text evidence="8">The sequence shown here is derived from an EMBL/GenBank/DDBJ whole genome shotgun (WGS) entry which is preliminary data.</text>
</comment>
<dbReference type="NCBIfam" id="NF001413">
    <property type="entry name" value="PRK00290.1"/>
    <property type="match status" value="1"/>
</dbReference>
<keyword evidence="7" id="KW-0732">Signal</keyword>
<evidence type="ECO:0000256" key="1">
    <source>
        <dbReference type="ARBA" id="ARBA00007381"/>
    </source>
</evidence>
<dbReference type="OMA" id="TDIARMS"/>
<dbReference type="Proteomes" id="UP000751190">
    <property type="component" value="Unassembled WGS sequence"/>
</dbReference>
<dbReference type="InterPro" id="IPR029047">
    <property type="entry name" value="HSP70_peptide-bd_sf"/>
</dbReference>
<protein>
    <submittedName>
        <fullName evidence="8">Uncharacterized protein</fullName>
    </submittedName>
</protein>
<sequence>MRAGVSGARASSALLLLLAAGAGGEIVGIDLGTTYSCVGVYREGGVEIIPNEFGHRVTPSVVAFTDDGTLTGDAARVQASLRPENTVYDAKRLIGRSFSDVDVQSDAATFPFKVVSSGGKAAVEVTVGGTAKVFEAAEISALVLQKMKQTAENFLGAPVTQAVVTVPAYFNDAQRQATKDAGTIAGLDVARIINEPTAAAIAYGLDKKDGVQTVLVFDLGGGTLDVSILNIDSGILEVMSTAGDTHLGGEDFDTQLVRHMLRLVKAKHGVDVSTNKRAVTRLRHECERAKRVLSSAHTARIELDGLDEGIDVSETVTRARFEELNSELFKRTLAPVRLALEDADIKKADIDEIVLVGGSTRIPKVQQLLKDFFNGKEPNKGINPDEAVAYGAAVQGAILAGVRDAVTTDLLLLDIAPLTLGLETTGGVMDKLIPRNTRIPTSKKKEYTTSHHGQTAVNNRVFEGERAMVKDNRLLGEFELAGFPKMPKGEAKIEVTFEVNADGILKVSAREKTSDTEAQITVSGAVKLSETDIARMSADAEHFAAEDAAAKKVAINRHRLEVEVMDALYDAEDNAQIADKLFTHEKEAIRAQVSASRAWLNAHGVESSMEEIDAEWQRFTDVVNPILAKHRPKPPPSAGPADDDDDDDGDGDGDDDGGDRDPAPPTAGDPEAAFGADAGAAKLDEALDKEAKEEL</sequence>
<proteinExistence type="inferred from homology"/>
<dbReference type="InterPro" id="IPR043129">
    <property type="entry name" value="ATPase_NBD"/>
</dbReference>
<evidence type="ECO:0000256" key="2">
    <source>
        <dbReference type="ARBA" id="ARBA00022741"/>
    </source>
</evidence>
<keyword evidence="2 5" id="KW-0547">Nucleotide-binding</keyword>
<dbReference type="PANTHER" id="PTHR19375">
    <property type="entry name" value="HEAT SHOCK PROTEIN 70KDA"/>
    <property type="match status" value="1"/>
</dbReference>
<feature type="compositionally biased region" description="Low complexity" evidence="6">
    <location>
        <begin position="666"/>
        <end position="681"/>
    </location>
</feature>
<feature type="signal peptide" evidence="7">
    <location>
        <begin position="1"/>
        <end position="24"/>
    </location>
</feature>
<dbReference type="Gene3D" id="3.30.420.40">
    <property type="match status" value="2"/>
</dbReference>
<evidence type="ECO:0000313" key="8">
    <source>
        <dbReference type="EMBL" id="KAG8463999.1"/>
    </source>
</evidence>
<dbReference type="GO" id="GO:0005524">
    <property type="term" value="F:ATP binding"/>
    <property type="evidence" value="ECO:0007669"/>
    <property type="project" value="UniProtKB-KW"/>
</dbReference>
<organism evidence="8 9">
    <name type="scientific">Diacronema lutheri</name>
    <name type="common">Unicellular marine alga</name>
    <name type="synonym">Monochrysis lutheri</name>
    <dbReference type="NCBI Taxonomy" id="2081491"/>
    <lineage>
        <taxon>Eukaryota</taxon>
        <taxon>Haptista</taxon>
        <taxon>Haptophyta</taxon>
        <taxon>Pavlovophyceae</taxon>
        <taxon>Pavlovales</taxon>
        <taxon>Pavlovaceae</taxon>
        <taxon>Diacronema</taxon>
    </lineage>
</organism>
<evidence type="ECO:0000313" key="9">
    <source>
        <dbReference type="Proteomes" id="UP000751190"/>
    </source>
</evidence>
<evidence type="ECO:0000256" key="5">
    <source>
        <dbReference type="RuleBase" id="RU003322"/>
    </source>
</evidence>
<keyword evidence="4 5" id="KW-0067">ATP-binding</keyword>
<feature type="compositionally biased region" description="Basic and acidic residues" evidence="6">
    <location>
        <begin position="682"/>
        <end position="695"/>
    </location>
</feature>
<dbReference type="FunFam" id="2.60.34.10:FF:000012">
    <property type="entry name" value="Heat shock 70 kDa protein"/>
    <property type="match status" value="1"/>
</dbReference>
<dbReference type="FunFam" id="3.90.640.10:FF:000002">
    <property type="entry name" value="Heat shock 70 kDa"/>
    <property type="match status" value="1"/>
</dbReference>
<dbReference type="Gene3D" id="2.60.34.10">
    <property type="entry name" value="Substrate Binding Domain Of DNAk, Chain A, domain 1"/>
    <property type="match status" value="1"/>
</dbReference>
<dbReference type="PROSITE" id="PS01036">
    <property type="entry name" value="HSP70_3"/>
    <property type="match status" value="1"/>
</dbReference>
<dbReference type="SUPFAM" id="SSF53067">
    <property type="entry name" value="Actin-like ATPase domain"/>
    <property type="match status" value="2"/>
</dbReference>
<keyword evidence="3" id="KW-0256">Endoplasmic reticulum</keyword>
<gene>
    <name evidence="8" type="ORF">KFE25_000167</name>
</gene>
<dbReference type="FunFam" id="3.30.420.40:FF:000026">
    <property type="entry name" value="Heat shock protein 70"/>
    <property type="match status" value="1"/>
</dbReference>
<dbReference type="FunFam" id="3.30.30.30:FF:000001">
    <property type="entry name" value="heat shock 70 kDa protein-like"/>
    <property type="match status" value="1"/>
</dbReference>
<dbReference type="EMBL" id="JAGTXO010000014">
    <property type="protein sequence ID" value="KAG8463999.1"/>
    <property type="molecule type" value="Genomic_DNA"/>
</dbReference>
<accession>A0A8J5XNV9</accession>
<evidence type="ECO:0000256" key="3">
    <source>
        <dbReference type="ARBA" id="ARBA00022824"/>
    </source>
</evidence>
<evidence type="ECO:0000256" key="7">
    <source>
        <dbReference type="SAM" id="SignalP"/>
    </source>
</evidence>
<name>A0A8J5XNV9_DIALT</name>
<reference evidence="8" key="1">
    <citation type="submission" date="2021-05" db="EMBL/GenBank/DDBJ databases">
        <title>The genome of the haptophyte Pavlova lutheri (Diacronema luteri, Pavlovales) - a model for lipid biosynthesis in eukaryotic algae.</title>
        <authorList>
            <person name="Hulatt C.J."/>
            <person name="Posewitz M.C."/>
        </authorList>
    </citation>
    <scope>NUCLEOTIDE SEQUENCE</scope>
    <source>
        <strain evidence="8">NIVA-4/92</strain>
    </source>
</reference>
<feature type="chain" id="PRO_5035270279" evidence="7">
    <location>
        <begin position="25"/>
        <end position="695"/>
    </location>
</feature>
<dbReference type="Pfam" id="PF00012">
    <property type="entry name" value="HSP70"/>
    <property type="match status" value="1"/>
</dbReference>
<dbReference type="InterPro" id="IPR013126">
    <property type="entry name" value="Hsp_70_fam"/>
</dbReference>
<keyword evidence="9" id="KW-1185">Reference proteome</keyword>
<dbReference type="Gene3D" id="3.90.640.10">
    <property type="entry name" value="Actin, Chain A, domain 4"/>
    <property type="match status" value="1"/>
</dbReference>
<feature type="region of interest" description="Disordered" evidence="6">
    <location>
        <begin position="627"/>
        <end position="695"/>
    </location>
</feature>
<dbReference type="Gene3D" id="1.20.1270.10">
    <property type="match status" value="1"/>
</dbReference>
<dbReference type="PROSITE" id="PS00297">
    <property type="entry name" value="HSP70_1"/>
    <property type="match status" value="1"/>
</dbReference>
<dbReference type="InterPro" id="IPR042050">
    <property type="entry name" value="BIP_NBD"/>
</dbReference>
<dbReference type="SUPFAM" id="SSF100934">
    <property type="entry name" value="Heat shock protein 70kD (HSP70), C-terminal subdomain"/>
    <property type="match status" value="1"/>
</dbReference>
<dbReference type="CDD" id="cd10241">
    <property type="entry name" value="ASKHA_NBD_HSP70_BiP"/>
    <property type="match status" value="1"/>
</dbReference>
<comment type="similarity">
    <text evidence="1 5">Belongs to the heat shock protein 70 family.</text>
</comment>